<dbReference type="Pfam" id="PF00149">
    <property type="entry name" value="Metallophos"/>
    <property type="match status" value="1"/>
</dbReference>
<feature type="domain" description="Calcineurin-like phosphoesterase" evidence="3">
    <location>
        <begin position="174"/>
        <end position="320"/>
    </location>
</feature>
<gene>
    <name evidence="5" type="ORF">Q31a_18260</name>
</gene>
<protein>
    <recommendedName>
        <fullName evidence="7">PhoD-like phosphatase</fullName>
    </recommendedName>
</protein>
<dbReference type="InterPro" id="IPR039331">
    <property type="entry name" value="PAPs-like"/>
</dbReference>
<name>A0A518G4K0_9BACT</name>
<evidence type="ECO:0000259" key="3">
    <source>
        <dbReference type="Pfam" id="PF00149"/>
    </source>
</evidence>
<dbReference type="Gene3D" id="3.60.21.10">
    <property type="match status" value="1"/>
</dbReference>
<feature type="domain" description="Purple acid phosphatase N-terminal" evidence="4">
    <location>
        <begin position="36"/>
        <end position="128"/>
    </location>
</feature>
<keyword evidence="6" id="KW-1185">Reference proteome</keyword>
<dbReference type="EMBL" id="CP036298">
    <property type="protein sequence ID" value="QDV23525.1"/>
    <property type="molecule type" value="Genomic_DNA"/>
</dbReference>
<dbReference type="SUPFAM" id="SSF56300">
    <property type="entry name" value="Metallo-dependent phosphatases"/>
    <property type="match status" value="1"/>
</dbReference>
<evidence type="ECO:0000259" key="4">
    <source>
        <dbReference type="Pfam" id="PF16656"/>
    </source>
</evidence>
<dbReference type="KEGG" id="ahel:Q31a_18260"/>
<dbReference type="InterPro" id="IPR008963">
    <property type="entry name" value="Purple_acid_Pase-like_N"/>
</dbReference>
<dbReference type="AlphaFoldDB" id="A0A518G4K0"/>
<dbReference type="CDD" id="cd00063">
    <property type="entry name" value="FN3"/>
    <property type="match status" value="1"/>
</dbReference>
<evidence type="ECO:0000313" key="5">
    <source>
        <dbReference type="EMBL" id="QDV23525.1"/>
    </source>
</evidence>
<dbReference type="InterPro" id="IPR029052">
    <property type="entry name" value="Metallo-depent_PP-like"/>
</dbReference>
<dbReference type="SUPFAM" id="SSF49363">
    <property type="entry name" value="Purple acid phosphatase, N-terminal domain"/>
    <property type="match status" value="1"/>
</dbReference>
<evidence type="ECO:0008006" key="7">
    <source>
        <dbReference type="Google" id="ProtNLM"/>
    </source>
</evidence>
<dbReference type="Proteomes" id="UP000318017">
    <property type="component" value="Chromosome"/>
</dbReference>
<organism evidence="5 6">
    <name type="scientific">Aureliella helgolandensis</name>
    <dbReference type="NCBI Taxonomy" id="2527968"/>
    <lineage>
        <taxon>Bacteria</taxon>
        <taxon>Pseudomonadati</taxon>
        <taxon>Planctomycetota</taxon>
        <taxon>Planctomycetia</taxon>
        <taxon>Pirellulales</taxon>
        <taxon>Pirellulaceae</taxon>
        <taxon>Aureliella</taxon>
    </lineage>
</organism>
<accession>A0A518G4K0</accession>
<dbReference type="InterPro" id="IPR003961">
    <property type="entry name" value="FN3_dom"/>
</dbReference>
<dbReference type="InterPro" id="IPR015914">
    <property type="entry name" value="PAPs_N"/>
</dbReference>
<dbReference type="OrthoDB" id="9804511at2"/>
<evidence type="ECO:0000256" key="1">
    <source>
        <dbReference type="ARBA" id="ARBA00022729"/>
    </source>
</evidence>
<sequence length="410" mass="45649" precursor="true">MKPLRNSHLFFATLAGLCLLGSSLAVADAPLEGTKPAQWRVLWTDDPATTATVSWSTAARGENHTVRYRKRNSDEQNSIQLADSGRYTGGEFELYYHHARLSELEPSTAYEVQMVSDSEQSPVFYFVTAPATTRPFSILHGGDSRSDQDARRRVNTMIAEMVASSYDNDDEADDILALAHGGDYIVSGTKMDLWSMWLSDHELTTGPDGRLLPLIPARGNHDKGKPFNEVFGFPEDDLNYYSISIGPDVRFVTLNSETSTAGDQAQWLAEELSQSRKSHCWLLTQYHRPVYPAVKEPGAGLKSWVPLFEKFNVDLVCEADGHNIKRTVPIRNGKHDETGVVYIGEGGMGVPQRTPKPERWFLQEPGMADQGHHIFVLTFQDATLTGKCVLEGGKVRDEFSRTARAQPLTQ</sequence>
<evidence type="ECO:0000256" key="2">
    <source>
        <dbReference type="SAM" id="SignalP"/>
    </source>
</evidence>
<feature type="signal peptide" evidence="2">
    <location>
        <begin position="1"/>
        <end position="27"/>
    </location>
</feature>
<dbReference type="InterPro" id="IPR004843">
    <property type="entry name" value="Calcineurin-like_PHP"/>
</dbReference>
<keyword evidence="1 2" id="KW-0732">Signal</keyword>
<feature type="chain" id="PRO_5021977474" description="PhoD-like phosphatase" evidence="2">
    <location>
        <begin position="28"/>
        <end position="410"/>
    </location>
</feature>
<reference evidence="5 6" key="1">
    <citation type="submission" date="2019-02" db="EMBL/GenBank/DDBJ databases">
        <title>Deep-cultivation of Planctomycetes and their phenomic and genomic characterization uncovers novel biology.</title>
        <authorList>
            <person name="Wiegand S."/>
            <person name="Jogler M."/>
            <person name="Boedeker C."/>
            <person name="Pinto D."/>
            <person name="Vollmers J."/>
            <person name="Rivas-Marin E."/>
            <person name="Kohn T."/>
            <person name="Peeters S.H."/>
            <person name="Heuer A."/>
            <person name="Rast P."/>
            <person name="Oberbeckmann S."/>
            <person name="Bunk B."/>
            <person name="Jeske O."/>
            <person name="Meyerdierks A."/>
            <person name="Storesund J.E."/>
            <person name="Kallscheuer N."/>
            <person name="Luecker S."/>
            <person name="Lage O.M."/>
            <person name="Pohl T."/>
            <person name="Merkel B.J."/>
            <person name="Hornburger P."/>
            <person name="Mueller R.-W."/>
            <person name="Bruemmer F."/>
            <person name="Labrenz M."/>
            <person name="Spormann A.M."/>
            <person name="Op den Camp H."/>
            <person name="Overmann J."/>
            <person name="Amann R."/>
            <person name="Jetten M.S.M."/>
            <person name="Mascher T."/>
            <person name="Medema M.H."/>
            <person name="Devos D.P."/>
            <person name="Kaster A.-K."/>
            <person name="Ovreas L."/>
            <person name="Rohde M."/>
            <person name="Galperin M.Y."/>
            <person name="Jogler C."/>
        </authorList>
    </citation>
    <scope>NUCLEOTIDE SEQUENCE [LARGE SCALE GENOMIC DNA]</scope>
    <source>
        <strain evidence="5 6">Q31a</strain>
    </source>
</reference>
<proteinExistence type="predicted"/>
<dbReference type="Gene3D" id="2.60.40.380">
    <property type="entry name" value="Purple acid phosphatase-like, N-terminal"/>
    <property type="match status" value="1"/>
</dbReference>
<dbReference type="PANTHER" id="PTHR22953:SF153">
    <property type="entry name" value="PURPLE ACID PHOSPHATASE"/>
    <property type="match status" value="1"/>
</dbReference>
<evidence type="ECO:0000313" key="6">
    <source>
        <dbReference type="Proteomes" id="UP000318017"/>
    </source>
</evidence>
<dbReference type="PANTHER" id="PTHR22953">
    <property type="entry name" value="ACID PHOSPHATASE RELATED"/>
    <property type="match status" value="1"/>
</dbReference>
<dbReference type="Pfam" id="PF16656">
    <property type="entry name" value="Pur_ac_phosph_N"/>
    <property type="match status" value="1"/>
</dbReference>
<dbReference type="GO" id="GO:0003993">
    <property type="term" value="F:acid phosphatase activity"/>
    <property type="evidence" value="ECO:0007669"/>
    <property type="project" value="InterPro"/>
</dbReference>
<dbReference type="GO" id="GO:0046872">
    <property type="term" value="F:metal ion binding"/>
    <property type="evidence" value="ECO:0007669"/>
    <property type="project" value="InterPro"/>
</dbReference>
<dbReference type="RefSeq" id="WP_145076520.1">
    <property type="nucleotide sequence ID" value="NZ_CP036298.1"/>
</dbReference>